<dbReference type="InterPro" id="IPR041505">
    <property type="entry name" value="Dis3_CSD2"/>
</dbReference>
<sequence>MDQQGQGPMGPAGRRLHIAHRRSPSELTPLMMEQLAIAQQIEVLQQQQQQIAATHQQYVNMGMIQPQQHLPGNFQMPNQMSNISPHTNQFQFPQQMQQQQQQHLNVPMNAPSQPSSHRRNQSALPNVMGPPPAPSSGASGFDNFGGQGNQGRENVNPRGRGGGSAGSGHARRHSLALPEAKKAAELAEQKRKTSAFQFPLPSAGDSSARDSSPSGATPTDQSTLRGGRGAHGRSQSMAVGRGGGNAGRGGGSFQFPGPQTPADSNNGSQGGQSDIQRRGSQGHGRTASRNFEGNWRQPNNNNNNQQPTPENQAQNMGNFNMNQTANAAPFQPGHRSRGSVNQSMGSIGNFQYGGQPQLMQLPQGQVLMPQQMLGAQGLNPLQIAHLQALQAQQLGQGFGGLQASQHAQPQMTVQQQQQQRKTLFTPYLPQATLPALLGDGQLVAGILRVNKKNRSDAYVTTTDLDADIFICGSKDRNRALEGDLVAVELLDVDEVWGQKREKEEKKKRKDNADPRGGSIAVNDATTQPETSQPGEGGIRRRGSLRQRPTQKKNDDVEVEGQSLLLMEEEEINDEQKPLYAGHIVAVIERVAGQMFSGTLGLLRPSSQATKEKQEAERQAREGGSGRHQPERQQDKPKIVWFKPTDKRVPLIAIPTEQAPRDFVEKHQDYANRIFVACIKRWPITSLHPFGTLVEQLGEMGDLRVETDALLRDNNFGPDDFSDAVLKNVGFEDWSVANDGETALESRRDLRSEQTFTIDPNGAKELDDAMHFKYLDDGRVEIGIHVADVAHFIKANSLVDREAKKRGTAVYLMTRTVNMLPSRLSSDVCCLKPGEDRYTVSVIFKVDPSSGRVFEDETWIGKSVIKSSGKLSYDEVDAVINGQGDSDIDASRVKDIKMLHHITQKFRQARFGDRTTDIPALRLLYQLDDENVPVEENIFDSSPAHELIEELSHKTNSFVAKKIVAGLPEKALIRRQASPNPRRLQTIADRMNAIGYSIDTASSGSLQNSLFQIDEEDIRKGIETLVIKSMQRAKYSVTGKTTEDQRPHYALNLPVYTHFTNPSRRYADIIVHRQLEAVLSNGATDFTEDIEVLAKTAEMCNTKKDSAHAAQEQSVHIESCRKMDKMRQDAGGDLISEGIVLCVYESAFDVLIPEFGFEKRVHCDQLPLKKAEFDKNKRLLELYWEKGVPSSAYIPEDERPKHGSVRHANAAAAARDAAAAKQRAKEQEEAQRRQMDTRTISTDDVDALFDDEDDEADLAGSMAGVSLNPDRPTQSMPPSPTRNGLSTGQAPHRVKSDSKLAQSASEVPEAKLSNKEKYLKWFALREENGDYIQDVREMTRVPIILKTDLTKSPPCLTIRSLNPYAL</sequence>
<feature type="domain" description="RNB" evidence="3">
    <location>
        <begin position="746"/>
        <end position="1080"/>
    </location>
</feature>
<dbReference type="FunFam" id="2.40.50.700:FF:000002">
    <property type="entry name" value="Cell wall biogenesis protein"/>
    <property type="match status" value="1"/>
</dbReference>
<accession>A0A6A5ZRL7</accession>
<feature type="compositionally biased region" description="Polar residues" evidence="2">
    <location>
        <begin position="261"/>
        <end position="274"/>
    </location>
</feature>
<dbReference type="Gene3D" id="2.40.50.690">
    <property type="match status" value="1"/>
</dbReference>
<dbReference type="SMART" id="SM00955">
    <property type="entry name" value="RNB"/>
    <property type="match status" value="1"/>
</dbReference>
<comment type="similarity">
    <text evidence="1">Belongs to the RNR ribonuclease family.</text>
</comment>
<dbReference type="Gene3D" id="2.40.50.700">
    <property type="match status" value="1"/>
</dbReference>
<feature type="compositionally biased region" description="Basic and acidic residues" evidence="2">
    <location>
        <begin position="609"/>
        <end position="636"/>
    </location>
</feature>
<feature type="compositionally biased region" description="Polar residues" evidence="2">
    <location>
        <begin position="209"/>
        <end position="224"/>
    </location>
</feature>
<gene>
    <name evidence="4" type="ORF">BDV96DRAFT_280780</name>
</gene>
<evidence type="ECO:0000313" key="4">
    <source>
        <dbReference type="EMBL" id="KAF2120908.1"/>
    </source>
</evidence>
<feature type="compositionally biased region" description="Low complexity" evidence="2">
    <location>
        <begin position="297"/>
        <end position="315"/>
    </location>
</feature>
<dbReference type="Proteomes" id="UP000799770">
    <property type="component" value="Unassembled WGS sequence"/>
</dbReference>
<dbReference type="InterPro" id="IPR012340">
    <property type="entry name" value="NA-bd_OB-fold"/>
</dbReference>
<dbReference type="FunFam" id="2.40.50.690:FF:000001">
    <property type="entry name" value="Cell wall biogenesis protein"/>
    <property type="match status" value="1"/>
</dbReference>
<dbReference type="Pfam" id="PF17877">
    <property type="entry name" value="Dis3l2_C_term"/>
    <property type="match status" value="1"/>
</dbReference>
<reference evidence="4" key="1">
    <citation type="journal article" date="2020" name="Stud. Mycol.">
        <title>101 Dothideomycetes genomes: a test case for predicting lifestyles and emergence of pathogens.</title>
        <authorList>
            <person name="Haridas S."/>
            <person name="Albert R."/>
            <person name="Binder M."/>
            <person name="Bloem J."/>
            <person name="Labutti K."/>
            <person name="Salamov A."/>
            <person name="Andreopoulos B."/>
            <person name="Baker S."/>
            <person name="Barry K."/>
            <person name="Bills G."/>
            <person name="Bluhm B."/>
            <person name="Cannon C."/>
            <person name="Castanera R."/>
            <person name="Culley D."/>
            <person name="Daum C."/>
            <person name="Ezra D."/>
            <person name="Gonzalez J."/>
            <person name="Henrissat B."/>
            <person name="Kuo A."/>
            <person name="Liang C."/>
            <person name="Lipzen A."/>
            <person name="Lutzoni F."/>
            <person name="Magnuson J."/>
            <person name="Mondo S."/>
            <person name="Nolan M."/>
            <person name="Ohm R."/>
            <person name="Pangilinan J."/>
            <person name="Park H.-J."/>
            <person name="Ramirez L."/>
            <person name="Alfaro M."/>
            <person name="Sun H."/>
            <person name="Tritt A."/>
            <person name="Yoshinaga Y."/>
            <person name="Zwiers L.-H."/>
            <person name="Turgeon B."/>
            <person name="Goodwin S."/>
            <person name="Spatafora J."/>
            <person name="Crous P."/>
            <person name="Grigoriev I."/>
        </authorList>
    </citation>
    <scope>NUCLEOTIDE SEQUENCE</scope>
    <source>
        <strain evidence="4">CBS 627.86</strain>
    </source>
</reference>
<dbReference type="SUPFAM" id="SSF50249">
    <property type="entry name" value="Nucleic acid-binding proteins"/>
    <property type="match status" value="3"/>
</dbReference>
<evidence type="ECO:0000256" key="1">
    <source>
        <dbReference type="ARBA" id="ARBA00005785"/>
    </source>
</evidence>
<dbReference type="Pfam" id="PF00773">
    <property type="entry name" value="RNB"/>
    <property type="match status" value="1"/>
</dbReference>
<evidence type="ECO:0000313" key="5">
    <source>
        <dbReference type="Proteomes" id="UP000799770"/>
    </source>
</evidence>
<dbReference type="Gene3D" id="2.40.50.140">
    <property type="entry name" value="Nucleic acid-binding proteins"/>
    <property type="match status" value="1"/>
</dbReference>
<dbReference type="GO" id="GO:0000175">
    <property type="term" value="F:3'-5'-RNA exonuclease activity"/>
    <property type="evidence" value="ECO:0007669"/>
    <property type="project" value="TreeGrafter"/>
</dbReference>
<organism evidence="4 5">
    <name type="scientific">Lophiotrema nucula</name>
    <dbReference type="NCBI Taxonomy" id="690887"/>
    <lineage>
        <taxon>Eukaryota</taxon>
        <taxon>Fungi</taxon>
        <taxon>Dikarya</taxon>
        <taxon>Ascomycota</taxon>
        <taxon>Pezizomycotina</taxon>
        <taxon>Dothideomycetes</taxon>
        <taxon>Pleosporomycetidae</taxon>
        <taxon>Pleosporales</taxon>
        <taxon>Lophiotremataceae</taxon>
        <taxon>Lophiotrema</taxon>
    </lineage>
</organism>
<feature type="compositionally biased region" description="Polar residues" evidence="2">
    <location>
        <begin position="316"/>
        <end position="326"/>
    </location>
</feature>
<keyword evidence="5" id="KW-1185">Reference proteome</keyword>
<feature type="compositionally biased region" description="Low complexity" evidence="2">
    <location>
        <begin position="92"/>
        <end position="102"/>
    </location>
</feature>
<proteinExistence type="inferred from homology"/>
<feature type="compositionally biased region" description="Polar residues" evidence="2">
    <location>
        <begin position="523"/>
        <end position="533"/>
    </location>
</feature>
<feature type="region of interest" description="Disordered" evidence="2">
    <location>
        <begin position="602"/>
        <end position="636"/>
    </location>
</feature>
<feature type="compositionally biased region" description="Polar residues" evidence="2">
    <location>
        <begin position="338"/>
        <end position="348"/>
    </location>
</feature>
<feature type="region of interest" description="Disordered" evidence="2">
    <location>
        <begin position="1219"/>
        <end position="1246"/>
    </location>
</feature>
<dbReference type="GO" id="GO:0000932">
    <property type="term" value="C:P-body"/>
    <property type="evidence" value="ECO:0007669"/>
    <property type="project" value="TreeGrafter"/>
</dbReference>
<feature type="compositionally biased region" description="Gly residues" evidence="2">
    <location>
        <begin position="240"/>
        <end position="252"/>
    </location>
</feature>
<dbReference type="Pfam" id="PF17849">
    <property type="entry name" value="OB_Dis3"/>
    <property type="match status" value="1"/>
</dbReference>
<dbReference type="InterPro" id="IPR041093">
    <property type="entry name" value="Dis3l2-like_C"/>
</dbReference>
<evidence type="ECO:0000259" key="3">
    <source>
        <dbReference type="SMART" id="SM00955"/>
    </source>
</evidence>
<dbReference type="GO" id="GO:0006402">
    <property type="term" value="P:mRNA catabolic process"/>
    <property type="evidence" value="ECO:0007669"/>
    <property type="project" value="TreeGrafter"/>
</dbReference>
<feature type="compositionally biased region" description="Basic and acidic residues" evidence="2">
    <location>
        <begin position="1222"/>
        <end position="1235"/>
    </location>
</feature>
<protein>
    <recommendedName>
        <fullName evidence="3">RNB domain-containing protein</fullName>
    </recommendedName>
</protein>
<feature type="region of interest" description="Disordered" evidence="2">
    <location>
        <begin position="92"/>
        <end position="348"/>
    </location>
</feature>
<dbReference type="FunFam" id="2.40.50.140:FF:000100">
    <property type="entry name" value="Cell wall biogenesis protein phosphatase"/>
    <property type="match status" value="1"/>
</dbReference>
<feature type="compositionally biased region" description="Basic residues" evidence="2">
    <location>
        <begin position="539"/>
        <end position="550"/>
    </location>
</feature>
<evidence type="ECO:0000256" key="2">
    <source>
        <dbReference type="SAM" id="MobiDB-lite"/>
    </source>
</evidence>
<dbReference type="EMBL" id="ML977313">
    <property type="protein sequence ID" value="KAF2120908.1"/>
    <property type="molecule type" value="Genomic_DNA"/>
</dbReference>
<feature type="region of interest" description="Disordered" evidence="2">
    <location>
        <begin position="1261"/>
        <end position="1308"/>
    </location>
</feature>
<dbReference type="PANTHER" id="PTHR23355:SF9">
    <property type="entry name" value="DIS3-LIKE EXONUCLEASE 2"/>
    <property type="match status" value="1"/>
</dbReference>
<name>A0A6A5ZRL7_9PLEO</name>
<dbReference type="GO" id="GO:0003723">
    <property type="term" value="F:RNA binding"/>
    <property type="evidence" value="ECO:0007669"/>
    <property type="project" value="InterPro"/>
</dbReference>
<feature type="compositionally biased region" description="Basic and acidic residues" evidence="2">
    <location>
        <begin position="179"/>
        <end position="191"/>
    </location>
</feature>
<dbReference type="InterPro" id="IPR001900">
    <property type="entry name" value="RNase_II/R"/>
</dbReference>
<dbReference type="InterPro" id="IPR050180">
    <property type="entry name" value="RNR_Ribonuclease"/>
</dbReference>
<dbReference type="OrthoDB" id="372421at2759"/>
<dbReference type="PANTHER" id="PTHR23355">
    <property type="entry name" value="RIBONUCLEASE"/>
    <property type="match status" value="1"/>
</dbReference>
<feature type="region of interest" description="Disordered" evidence="2">
    <location>
        <begin position="499"/>
        <end position="557"/>
    </location>
</feature>